<keyword evidence="2" id="KW-0378">Hydrolase</keyword>
<keyword evidence="5" id="KW-1185">Reference proteome</keyword>
<dbReference type="PANTHER" id="PTHR40841">
    <property type="entry name" value="SIDEROPHORE TRIACETYLFUSARININE C ESTERASE"/>
    <property type="match status" value="1"/>
</dbReference>
<dbReference type="InterPro" id="IPR000801">
    <property type="entry name" value="Esterase-like"/>
</dbReference>
<dbReference type="InterPro" id="IPR029058">
    <property type="entry name" value="AB_hydrolase_fold"/>
</dbReference>
<evidence type="ECO:0000313" key="5">
    <source>
        <dbReference type="Proteomes" id="UP001520878"/>
    </source>
</evidence>
<sequence length="282" mass="30756">MRSVFVLLLVFCAVGCAVQQPLSVMQGLTVTGQHALQRQAQGKTQRYQLLVSVPAQTTEAPLPLVLLLDGGRNFPLLASYASFLQLEDSMPPVIVAALSYGADSFEKGNGRSHDYTAPAVERDFWGGAAGFDAFITEQVLPVLSAHYPVDPQRQILLGQSLGGQFALYTAMHGTSPWSGVIAINPALHRNLSFFLQPSTRSSNVPAIALFSADQDAERFQAPLRQWIERWRRDPALPLHVTRLQGHTHLSANPEGFRQGVLALLKQAEPPLLTDNAEAQQSP</sequence>
<dbReference type="RefSeq" id="WP_229161570.1">
    <property type="nucleotide sequence ID" value="NZ_JAJEWP010000004.1"/>
</dbReference>
<keyword evidence="3" id="KW-0732">Signal</keyword>
<dbReference type="EMBL" id="JAJEWP010000004">
    <property type="protein sequence ID" value="MCC2617429.1"/>
    <property type="molecule type" value="Genomic_DNA"/>
</dbReference>
<proteinExistence type="inferred from homology"/>
<comment type="caution">
    <text evidence="4">The sequence shown here is derived from an EMBL/GenBank/DDBJ whole genome shotgun (WGS) entry which is preliminary data.</text>
</comment>
<dbReference type="Proteomes" id="UP001520878">
    <property type="component" value="Unassembled WGS sequence"/>
</dbReference>
<comment type="similarity">
    <text evidence="1">Belongs to the esterase D family.</text>
</comment>
<feature type="signal peptide" evidence="3">
    <location>
        <begin position="1"/>
        <end position="17"/>
    </location>
</feature>
<dbReference type="InterPro" id="IPR052558">
    <property type="entry name" value="Siderophore_Hydrolase_D"/>
</dbReference>
<organism evidence="4 5">
    <name type="scientific">Fluctibacter halophilus</name>
    <dbReference type="NCBI Taxonomy" id="226011"/>
    <lineage>
        <taxon>Bacteria</taxon>
        <taxon>Pseudomonadati</taxon>
        <taxon>Pseudomonadota</taxon>
        <taxon>Gammaproteobacteria</taxon>
        <taxon>Alteromonadales</taxon>
        <taxon>Alteromonadaceae</taxon>
        <taxon>Fluctibacter</taxon>
    </lineage>
</organism>
<evidence type="ECO:0000256" key="3">
    <source>
        <dbReference type="SAM" id="SignalP"/>
    </source>
</evidence>
<name>A0ABS8GA25_9ALTE</name>
<reference evidence="4 5" key="1">
    <citation type="submission" date="2021-10" db="EMBL/GenBank/DDBJ databases">
        <title>Draft genome of Aestuariibacter halophilus JC2043.</title>
        <authorList>
            <person name="Emsley S.A."/>
            <person name="Pfannmuller K.M."/>
            <person name="Ushijima B."/>
            <person name="Saw J.H."/>
            <person name="Videau P."/>
        </authorList>
    </citation>
    <scope>NUCLEOTIDE SEQUENCE [LARGE SCALE GENOMIC DNA]</scope>
    <source>
        <strain evidence="4 5">JC2043</strain>
    </source>
</reference>
<dbReference type="PANTHER" id="PTHR40841:SF2">
    <property type="entry name" value="SIDEROPHORE-DEGRADING ESTERASE (EUROFUNG)"/>
    <property type="match status" value="1"/>
</dbReference>
<evidence type="ECO:0008006" key="6">
    <source>
        <dbReference type="Google" id="ProtNLM"/>
    </source>
</evidence>
<dbReference type="Gene3D" id="3.40.50.1820">
    <property type="entry name" value="alpha/beta hydrolase"/>
    <property type="match status" value="1"/>
</dbReference>
<dbReference type="SUPFAM" id="SSF53474">
    <property type="entry name" value="alpha/beta-Hydrolases"/>
    <property type="match status" value="1"/>
</dbReference>
<feature type="chain" id="PRO_5047488716" description="Esterase" evidence="3">
    <location>
        <begin position="18"/>
        <end position="282"/>
    </location>
</feature>
<protein>
    <recommendedName>
        <fullName evidence="6">Esterase</fullName>
    </recommendedName>
</protein>
<evidence type="ECO:0000256" key="2">
    <source>
        <dbReference type="ARBA" id="ARBA00022801"/>
    </source>
</evidence>
<evidence type="ECO:0000313" key="4">
    <source>
        <dbReference type="EMBL" id="MCC2617429.1"/>
    </source>
</evidence>
<gene>
    <name evidence="4" type="ORF">LJ739_14345</name>
</gene>
<accession>A0ABS8GA25</accession>
<dbReference type="Pfam" id="PF00756">
    <property type="entry name" value="Esterase"/>
    <property type="match status" value="1"/>
</dbReference>
<evidence type="ECO:0000256" key="1">
    <source>
        <dbReference type="ARBA" id="ARBA00005622"/>
    </source>
</evidence>